<gene>
    <name evidence="1" type="ORF">COCHEDRAFT_1223571</name>
</gene>
<dbReference type="Gene3D" id="1.10.600.10">
    <property type="entry name" value="Farnesyl Diphosphate Synthase"/>
    <property type="match status" value="1"/>
</dbReference>
<dbReference type="AlphaFoldDB" id="M2T5I5"/>
<protein>
    <recommendedName>
        <fullName evidence="3">Terpene synthase</fullName>
    </recommendedName>
</protein>
<accession>M2T5I5</accession>
<dbReference type="InterPro" id="IPR008949">
    <property type="entry name" value="Isoprenoid_synthase_dom_sf"/>
</dbReference>
<dbReference type="Proteomes" id="UP000016936">
    <property type="component" value="Unassembled WGS sequence"/>
</dbReference>
<dbReference type="Pfam" id="PF19086">
    <property type="entry name" value="Terpene_syn_C_2"/>
    <property type="match status" value="1"/>
</dbReference>
<evidence type="ECO:0000313" key="2">
    <source>
        <dbReference type="Proteomes" id="UP000016936"/>
    </source>
</evidence>
<dbReference type="OrthoDB" id="3693458at2759"/>
<dbReference type="EMBL" id="KB445574">
    <property type="protein sequence ID" value="EMD92825.1"/>
    <property type="molecule type" value="Genomic_DNA"/>
</dbReference>
<evidence type="ECO:0008006" key="3">
    <source>
        <dbReference type="Google" id="ProtNLM"/>
    </source>
</evidence>
<dbReference type="SUPFAM" id="SSF48576">
    <property type="entry name" value="Terpenoid synthases"/>
    <property type="match status" value="1"/>
</dbReference>
<name>M2T5I5_COCH5</name>
<dbReference type="HOGENOM" id="CLU_047266_1_0_1"/>
<dbReference type="eggNOG" id="ENOG502SPY5">
    <property type="taxonomic scope" value="Eukaryota"/>
</dbReference>
<organism evidence="1 2">
    <name type="scientific">Cochliobolus heterostrophus (strain C5 / ATCC 48332 / race O)</name>
    <name type="common">Southern corn leaf blight fungus</name>
    <name type="synonym">Bipolaris maydis</name>
    <dbReference type="NCBI Taxonomy" id="701091"/>
    <lineage>
        <taxon>Eukaryota</taxon>
        <taxon>Fungi</taxon>
        <taxon>Dikarya</taxon>
        <taxon>Ascomycota</taxon>
        <taxon>Pezizomycotina</taxon>
        <taxon>Dothideomycetes</taxon>
        <taxon>Pleosporomycetidae</taxon>
        <taxon>Pleosporales</taxon>
        <taxon>Pleosporineae</taxon>
        <taxon>Pleosporaceae</taxon>
        <taxon>Bipolaris</taxon>
    </lineage>
</organism>
<evidence type="ECO:0000313" key="1">
    <source>
        <dbReference type="EMBL" id="EMD92825.1"/>
    </source>
</evidence>
<dbReference type="OMA" id="DILSWGS"/>
<sequence length="415" mass="46263">MEAQQSIDLASFNSKDHNDFLWPINYSYDHMPKDQPPLPSLIDVSSFPDLEAESINVKSVIDMLTTQTEYSIPNNDKLNANSIPIFPVNARLPWHSSIRHLRQSMHWQTAVDAIKALLQHFASDPTATTTMKEGGRSFAAVAAKELPMIEDNWARFSAYLWPAASGDRLKIIAETLVYIFIFDDVWEMNGEDKAQFVSNLEARAHFPDDESASDLQKAMNATIQGLYDEDSIAGNGGVDVAIHLINFINHPPPPATFASLREFLDYRVIDAAALYIVACAKFSLCSTVDLDSPRIAKFIRLLCDHASIVNDLGSFDKEKYAYVHGKVCYMVNTVNEVRKTYALDSDEAAKFVTLALQMEVEQEMVRELARLNTDASVTEAEREFVDALMLSATGSIITSVVMSRYGGKEYAIVAP</sequence>
<proteinExistence type="predicted"/>
<reference evidence="2" key="2">
    <citation type="journal article" date="2013" name="PLoS Genet.">
        <title>Comparative genome structure, secondary metabolite, and effector coding capacity across Cochliobolus pathogens.</title>
        <authorList>
            <person name="Condon B.J."/>
            <person name="Leng Y."/>
            <person name="Wu D."/>
            <person name="Bushley K.E."/>
            <person name="Ohm R.A."/>
            <person name="Otillar R."/>
            <person name="Martin J."/>
            <person name="Schackwitz W."/>
            <person name="Grimwood J."/>
            <person name="MohdZainudin N."/>
            <person name="Xue C."/>
            <person name="Wang R."/>
            <person name="Manning V.A."/>
            <person name="Dhillon B."/>
            <person name="Tu Z.J."/>
            <person name="Steffenson B.J."/>
            <person name="Salamov A."/>
            <person name="Sun H."/>
            <person name="Lowry S."/>
            <person name="LaButti K."/>
            <person name="Han J."/>
            <person name="Copeland A."/>
            <person name="Lindquist E."/>
            <person name="Barry K."/>
            <person name="Schmutz J."/>
            <person name="Baker S.E."/>
            <person name="Ciuffetti L.M."/>
            <person name="Grigoriev I.V."/>
            <person name="Zhong S."/>
            <person name="Turgeon B.G."/>
        </authorList>
    </citation>
    <scope>NUCLEOTIDE SEQUENCE [LARGE SCALE GENOMIC DNA]</scope>
    <source>
        <strain evidence="2">C5 / ATCC 48332 / race O</strain>
    </source>
</reference>
<keyword evidence="2" id="KW-1185">Reference proteome</keyword>
<reference evidence="1 2" key="1">
    <citation type="journal article" date="2012" name="PLoS Pathog.">
        <title>Diverse lifestyles and strategies of plant pathogenesis encoded in the genomes of eighteen Dothideomycetes fungi.</title>
        <authorList>
            <person name="Ohm R.A."/>
            <person name="Feau N."/>
            <person name="Henrissat B."/>
            <person name="Schoch C.L."/>
            <person name="Horwitz B.A."/>
            <person name="Barry K.W."/>
            <person name="Condon B.J."/>
            <person name="Copeland A.C."/>
            <person name="Dhillon B."/>
            <person name="Glaser F."/>
            <person name="Hesse C.N."/>
            <person name="Kosti I."/>
            <person name="LaButti K."/>
            <person name="Lindquist E.A."/>
            <person name="Lucas S."/>
            <person name="Salamov A.A."/>
            <person name="Bradshaw R.E."/>
            <person name="Ciuffetti L."/>
            <person name="Hamelin R.C."/>
            <person name="Kema G.H.J."/>
            <person name="Lawrence C."/>
            <person name="Scott J.A."/>
            <person name="Spatafora J.W."/>
            <person name="Turgeon B.G."/>
            <person name="de Wit P.J.G.M."/>
            <person name="Zhong S."/>
            <person name="Goodwin S.B."/>
            <person name="Grigoriev I.V."/>
        </authorList>
    </citation>
    <scope>NUCLEOTIDE SEQUENCE [LARGE SCALE GENOMIC DNA]</scope>
    <source>
        <strain evidence="2">C5 / ATCC 48332 / race O</strain>
    </source>
</reference>